<dbReference type="STRING" id="1364.LP2241_30298"/>
<dbReference type="AlphaFoldDB" id="A0A0D6DX14"/>
<dbReference type="InterPro" id="IPR016181">
    <property type="entry name" value="Acyl_CoA_acyltransferase"/>
</dbReference>
<feature type="domain" description="N-acetyltransferase" evidence="1">
    <location>
        <begin position="1"/>
        <end position="154"/>
    </location>
</feature>
<dbReference type="Pfam" id="PF00583">
    <property type="entry name" value="Acetyltransf_1"/>
    <property type="match status" value="1"/>
</dbReference>
<dbReference type="HOGENOM" id="CLU_013985_13_4_9"/>
<dbReference type="PROSITE" id="PS51186">
    <property type="entry name" value="GNAT"/>
    <property type="match status" value="1"/>
</dbReference>
<dbReference type="RefSeq" id="WP_047915623.1">
    <property type="nucleotide sequence ID" value="NZ_LN774769.1"/>
</dbReference>
<keyword evidence="2" id="KW-0808">Transferase</keyword>
<dbReference type="GO" id="GO:0016747">
    <property type="term" value="F:acyltransferase activity, transferring groups other than amino-acyl groups"/>
    <property type="evidence" value="ECO:0007669"/>
    <property type="project" value="InterPro"/>
</dbReference>
<proteinExistence type="predicted"/>
<name>A0A0D6DX14_9LACT</name>
<dbReference type="InterPro" id="IPR000182">
    <property type="entry name" value="GNAT_dom"/>
</dbReference>
<reference evidence="3" key="1">
    <citation type="submission" date="2015-01" db="EMBL/GenBank/DDBJ databases">
        <authorList>
            <person name="Andreevskaya M."/>
        </authorList>
    </citation>
    <scope>NUCLEOTIDE SEQUENCE [LARGE SCALE GENOMIC DNA]</scope>
    <source>
        <strain evidence="3">MKFS47</strain>
    </source>
</reference>
<dbReference type="KEGG" id="lpk:LACPI_1298"/>
<sequence length="159" mass="18587">MITLARMTDIKEIVDLFQAAKVEMLKAHIRQWNQSYPSYDLIKQDIADNRCYKLVVKGRIVCVATFIERGDGCWLKRLATVSDCTKCGYASQIYHYLEELAIAKKIGYSYSATHHSNHKMQQFFLKHGFMRGEGYIEKARSNYGLFYVFYKELEVETDE</sequence>
<evidence type="ECO:0000313" key="3">
    <source>
        <dbReference type="Proteomes" id="UP000033166"/>
    </source>
</evidence>
<organism evidence="2 3">
    <name type="scientific">Pseudolactococcus piscium MKFS47</name>
    <dbReference type="NCBI Taxonomy" id="297352"/>
    <lineage>
        <taxon>Bacteria</taxon>
        <taxon>Bacillati</taxon>
        <taxon>Bacillota</taxon>
        <taxon>Bacilli</taxon>
        <taxon>Lactobacillales</taxon>
        <taxon>Streptococcaceae</taxon>
        <taxon>Pseudolactococcus</taxon>
    </lineage>
</organism>
<dbReference type="Proteomes" id="UP000033166">
    <property type="component" value="Chromosome I"/>
</dbReference>
<evidence type="ECO:0000259" key="1">
    <source>
        <dbReference type="PROSITE" id="PS51186"/>
    </source>
</evidence>
<accession>A0A0D6DX14</accession>
<gene>
    <name evidence="2" type="ORF">LACPI_1298</name>
</gene>
<evidence type="ECO:0000313" key="2">
    <source>
        <dbReference type="EMBL" id="CEN28498.1"/>
    </source>
</evidence>
<protein>
    <submittedName>
        <fullName evidence="2">Acetyltransferase, GNAT family</fullName>
    </submittedName>
</protein>
<dbReference type="Gene3D" id="3.40.630.30">
    <property type="match status" value="1"/>
</dbReference>
<dbReference type="EMBL" id="LN774769">
    <property type="protein sequence ID" value="CEN28498.1"/>
    <property type="molecule type" value="Genomic_DNA"/>
</dbReference>
<dbReference type="SUPFAM" id="SSF55729">
    <property type="entry name" value="Acyl-CoA N-acyltransferases (Nat)"/>
    <property type="match status" value="1"/>
</dbReference>